<name>A0A0F9WC35_9MICR</name>
<dbReference type="EMBL" id="JPQZ01000076">
    <property type="protein sequence ID" value="KKO74400.1"/>
    <property type="molecule type" value="Genomic_DNA"/>
</dbReference>
<evidence type="ECO:0000313" key="2">
    <source>
        <dbReference type="Proteomes" id="UP000034350"/>
    </source>
</evidence>
<dbReference type="Proteomes" id="UP000034350">
    <property type="component" value="Unassembled WGS sequence"/>
</dbReference>
<sequence length="56" mass="6630">MFINLDTFKQRKTHQLGIEPRLTPRKRCCLNHLTIGATAYDKFNTIFVSHFDSLKY</sequence>
<evidence type="ECO:0000313" key="1">
    <source>
        <dbReference type="EMBL" id="KKO74400.1"/>
    </source>
</evidence>
<proteinExistence type="predicted"/>
<organism evidence="1 2">
    <name type="scientific">Vairimorpha ceranae</name>
    <dbReference type="NCBI Taxonomy" id="40302"/>
    <lineage>
        <taxon>Eukaryota</taxon>
        <taxon>Fungi</taxon>
        <taxon>Fungi incertae sedis</taxon>
        <taxon>Microsporidia</taxon>
        <taxon>Nosematidae</taxon>
        <taxon>Vairimorpha</taxon>
    </lineage>
</organism>
<dbReference type="VEuPathDB" id="MicrosporidiaDB:AAJ76_7500017032"/>
<dbReference type="AlphaFoldDB" id="A0A0F9WC35"/>
<protein>
    <submittedName>
        <fullName evidence="1">Uncharacterized protein</fullName>
    </submittedName>
</protein>
<keyword evidence="2" id="KW-1185">Reference proteome</keyword>
<dbReference type="RefSeq" id="XP_024330142.1">
    <property type="nucleotide sequence ID" value="XM_024476365.1"/>
</dbReference>
<comment type="caution">
    <text evidence="1">The sequence shown here is derived from an EMBL/GenBank/DDBJ whole genome shotgun (WGS) entry which is preliminary data.</text>
</comment>
<dbReference type="GeneID" id="36321318"/>
<accession>A0A0F9WC35</accession>
<reference evidence="1 2" key="1">
    <citation type="journal article" date="2015" name="Environ. Microbiol.">
        <title>Genome analyses suggest the presence of polyploidy and recent human-driven expansions in eight global populations of the honeybee pathogen Nosema ceranae.</title>
        <authorList>
            <person name="Pelin A."/>
            <person name="Selman M."/>
            <person name="Aris-Brosou S."/>
            <person name="Farinelli L."/>
            <person name="Corradi N."/>
        </authorList>
    </citation>
    <scope>NUCLEOTIDE SEQUENCE [LARGE SCALE GENOMIC DNA]</scope>
    <source>
        <strain evidence="1 2">PA08 1199</strain>
    </source>
</reference>
<gene>
    <name evidence="1" type="ORF">AAJ76_7500017032</name>
</gene>